<accession>A0A6A6X0Z2</accession>
<dbReference type="EMBL" id="MU002109">
    <property type="protein sequence ID" value="KAF2789851.1"/>
    <property type="molecule type" value="Genomic_DNA"/>
</dbReference>
<dbReference type="OrthoDB" id="3437405at2759"/>
<keyword evidence="2" id="KW-1185">Reference proteome</keyword>
<evidence type="ECO:0000313" key="2">
    <source>
        <dbReference type="Proteomes" id="UP000799757"/>
    </source>
</evidence>
<organism evidence="1 2">
    <name type="scientific">Melanomma pulvis-pyrius CBS 109.77</name>
    <dbReference type="NCBI Taxonomy" id="1314802"/>
    <lineage>
        <taxon>Eukaryota</taxon>
        <taxon>Fungi</taxon>
        <taxon>Dikarya</taxon>
        <taxon>Ascomycota</taxon>
        <taxon>Pezizomycotina</taxon>
        <taxon>Dothideomycetes</taxon>
        <taxon>Pleosporomycetidae</taxon>
        <taxon>Pleosporales</taxon>
        <taxon>Melanommataceae</taxon>
        <taxon>Melanomma</taxon>
    </lineage>
</organism>
<sequence>MTGDLPIGPGPHDKYSTSVVEHALIRLGSLLDSARLVVVEKGVHAMKSRIWEGVMPISDNRWRHKHLDKPENYNLACYHFQDFDRLFNALPDQAGKSPTQIAALWETYMPALYTSITTRAHTWVLSKAESLRTRDYGLLSSLPSDPPTGLNTVYQSEIMNRTHISGDLVARADCTVFMHLPFSDPPSSSRLPLDEQRCQQYAQSVFILPRQRCEYETSVSSGEAENCSARLLNIIRCEREAQDETRLDLRKRPVNLPPVGWIANQREKLPGYERGVDSFYGS</sequence>
<dbReference type="Proteomes" id="UP000799757">
    <property type="component" value="Unassembled WGS sequence"/>
</dbReference>
<evidence type="ECO:0000313" key="1">
    <source>
        <dbReference type="EMBL" id="KAF2789851.1"/>
    </source>
</evidence>
<name>A0A6A6X0Z2_9PLEO</name>
<proteinExistence type="predicted"/>
<dbReference type="AlphaFoldDB" id="A0A6A6X0Z2"/>
<reference evidence="1" key="1">
    <citation type="journal article" date="2020" name="Stud. Mycol.">
        <title>101 Dothideomycetes genomes: a test case for predicting lifestyles and emergence of pathogens.</title>
        <authorList>
            <person name="Haridas S."/>
            <person name="Albert R."/>
            <person name="Binder M."/>
            <person name="Bloem J."/>
            <person name="Labutti K."/>
            <person name="Salamov A."/>
            <person name="Andreopoulos B."/>
            <person name="Baker S."/>
            <person name="Barry K."/>
            <person name="Bills G."/>
            <person name="Bluhm B."/>
            <person name="Cannon C."/>
            <person name="Castanera R."/>
            <person name="Culley D."/>
            <person name="Daum C."/>
            <person name="Ezra D."/>
            <person name="Gonzalez J."/>
            <person name="Henrissat B."/>
            <person name="Kuo A."/>
            <person name="Liang C."/>
            <person name="Lipzen A."/>
            <person name="Lutzoni F."/>
            <person name="Magnuson J."/>
            <person name="Mondo S."/>
            <person name="Nolan M."/>
            <person name="Ohm R."/>
            <person name="Pangilinan J."/>
            <person name="Park H.-J."/>
            <person name="Ramirez L."/>
            <person name="Alfaro M."/>
            <person name="Sun H."/>
            <person name="Tritt A."/>
            <person name="Yoshinaga Y."/>
            <person name="Zwiers L.-H."/>
            <person name="Turgeon B."/>
            <person name="Goodwin S."/>
            <person name="Spatafora J."/>
            <person name="Crous P."/>
            <person name="Grigoriev I."/>
        </authorList>
    </citation>
    <scope>NUCLEOTIDE SEQUENCE</scope>
    <source>
        <strain evidence="1">CBS 109.77</strain>
    </source>
</reference>
<protein>
    <submittedName>
        <fullName evidence="1">Uncharacterized protein</fullName>
    </submittedName>
</protein>
<gene>
    <name evidence="1" type="ORF">K505DRAFT_365243</name>
</gene>